<dbReference type="SUPFAM" id="SSF46774">
    <property type="entry name" value="ARID-like"/>
    <property type="match status" value="1"/>
</dbReference>
<dbReference type="Gene3D" id="2.60.120.650">
    <property type="entry name" value="Cupin"/>
    <property type="match status" value="2"/>
</dbReference>
<dbReference type="PANTHER" id="PTHR10694:SF33">
    <property type="entry name" value="LYSINE-SPECIFIC DEMETHYLASE 5"/>
    <property type="match status" value="1"/>
</dbReference>
<reference evidence="23" key="1">
    <citation type="submission" date="2019-12" db="UniProtKB">
        <authorList>
            <consortium name="WormBaseParasite"/>
        </authorList>
    </citation>
    <scope>IDENTIFICATION</scope>
</reference>
<dbReference type="PROSITE" id="PS51184">
    <property type="entry name" value="JMJC"/>
    <property type="match status" value="1"/>
</dbReference>
<comment type="cofactor">
    <cofactor evidence="1">
        <name>Fe(2+)</name>
        <dbReference type="ChEBI" id="CHEBI:29033"/>
    </cofactor>
</comment>
<comment type="subcellular location">
    <subcellularLocation>
        <location evidence="2">Nucleus</location>
    </subcellularLocation>
</comment>
<dbReference type="InterPro" id="IPR013637">
    <property type="entry name" value="Lys_sp_deMease-like_dom"/>
</dbReference>
<keyword evidence="9" id="KW-0156">Chromatin regulator</keyword>
<feature type="region of interest" description="Disordered" evidence="17">
    <location>
        <begin position="189"/>
        <end position="236"/>
    </location>
</feature>
<dbReference type="SMART" id="SM00545">
    <property type="entry name" value="JmjN"/>
    <property type="match status" value="1"/>
</dbReference>
<dbReference type="Pfam" id="PF08429">
    <property type="entry name" value="PLU-1"/>
    <property type="match status" value="1"/>
</dbReference>
<evidence type="ECO:0000259" key="20">
    <source>
        <dbReference type="PROSITE" id="PS51183"/>
    </source>
</evidence>
<dbReference type="SMART" id="SM00249">
    <property type="entry name" value="PHD"/>
    <property type="match status" value="2"/>
</dbReference>
<organism evidence="22 23">
    <name type="scientific">Trichuris muris</name>
    <name type="common">Mouse whipworm</name>
    <dbReference type="NCBI Taxonomy" id="70415"/>
    <lineage>
        <taxon>Eukaryota</taxon>
        <taxon>Metazoa</taxon>
        <taxon>Ecdysozoa</taxon>
        <taxon>Nematoda</taxon>
        <taxon>Enoplea</taxon>
        <taxon>Dorylaimia</taxon>
        <taxon>Trichinellida</taxon>
        <taxon>Trichuridae</taxon>
        <taxon>Trichuris</taxon>
    </lineage>
</organism>
<dbReference type="Pfam" id="PF00628">
    <property type="entry name" value="PHD"/>
    <property type="match status" value="1"/>
</dbReference>
<evidence type="ECO:0000256" key="11">
    <source>
        <dbReference type="ARBA" id="ARBA00023002"/>
    </source>
</evidence>
<keyword evidence="16" id="KW-0175">Coiled coil</keyword>
<evidence type="ECO:0000256" key="17">
    <source>
        <dbReference type="SAM" id="MobiDB-lite"/>
    </source>
</evidence>
<dbReference type="Gene3D" id="1.10.150.60">
    <property type="entry name" value="ARID DNA-binding domain"/>
    <property type="match status" value="1"/>
</dbReference>
<keyword evidence="22" id="KW-1185">Reference proteome</keyword>
<evidence type="ECO:0000313" key="22">
    <source>
        <dbReference type="Proteomes" id="UP000046395"/>
    </source>
</evidence>
<feature type="domain" description="JmjC" evidence="21">
    <location>
        <begin position="402"/>
        <end position="568"/>
    </location>
</feature>
<dbReference type="InterPro" id="IPR048615">
    <property type="entry name" value="KDM5_C-hel"/>
</dbReference>
<dbReference type="InterPro" id="IPR036431">
    <property type="entry name" value="ARID_dom_sf"/>
</dbReference>
<keyword evidence="5" id="KW-0479">Metal-binding</keyword>
<dbReference type="SUPFAM" id="SSF57903">
    <property type="entry name" value="FYVE/PHD zinc finger"/>
    <property type="match status" value="2"/>
</dbReference>
<evidence type="ECO:0000256" key="9">
    <source>
        <dbReference type="ARBA" id="ARBA00022853"/>
    </source>
</evidence>
<dbReference type="SMART" id="SM00558">
    <property type="entry name" value="JmjC"/>
    <property type="match status" value="1"/>
</dbReference>
<sequence length="1307" mass="148990">MTSSQLSFTKPPAAPTVFPTVEEFENPFAYFRTLKLQYEKYGIVRIVPPQGWNPPLRIDKLQLSFVPRLQKLSALNAMIRGGDLFMNDLVNFWKLRGVDLRVPLVEGRHVDLFALYKLVMQRGGYRGCCTQHKWAEISRLLDYKGVRAVPLKMHYERILFPFEIVENEKAREKVLTMDVEVKVEKEGSAQSLASASGEDQGTEDESAEVGTSSLAGPSTDEHSKKRHAKSQTDPCKKAKKEERCSGKVKNEKRKKIVLVDDIVCSVCNGGDYEELLLLCEACPYAYHTFCLVPPLSVIPYGVWFCPRCIQLEFVKALDWSGFELDTKKYTLEEFKQEMDEFKARHFAYEDVSPDEIEREFWRLVCNPTGNVIAKYAADLSTSKVGSGFPRRCDPDLTPDELKYSESPWNLNNMAGLADSALSFIASEISGIKAPWLYVGSCFSTFCWHIEDHWAYSINYLHWGEPKTWYSVSGMEATNFETAMKDLAPKLFRQHPNVLNHLITLINPTLLKSRGVNVYTTMQESGQFVLTFPRAYHAGFNHGLNCAEAVNLFPADWISIGRECVVNYKENSRQCAFSHDELISKMADCEGLSDEMRRALFCDLNEMTNSERKLREIFANRAVNEHFCLFENVTDDERQCDICRTTIFLSCVECHCGPKDRLLCLEHIKGVCKIATGPSDCTFKYRFTLEQLDMLQAKVRDETDGFYGWFLKADELLKRGSQQHDIRVEEVGELTSAAESSGYTQTGHFEKLRRVREEHDRLENLTTRMLARLSSSSDTARVRRERRQEDLLSLHEVEEFCKVLDASPCMIKNRDELKTLVSEVSSLEKSLVDAQQTMKQKSSAVTARDLQCARDVLARSKAFNLRLSGLKELHQNLQFSVWQKRAQIALRANTSDALITVEELEEIIEEGKSLDLNDRTRNTMDKLEQRREDYMASHKRAEALLSCDKKMTVDAFATKAKLIYQVPVADSLVVKIVQIAIEAESVDSEVRRVMEQGTHLQGLKALWKRIQSLPPVFHFPMQLEDSIVSRLELLTASLTKLFATGRQNNCTLLQCFLHETDLDEPKQPVQHWTDHWKGLEKYVTVDQLRKDLETAKLRRFDELTKTRKMWKSVHDSAKKTNSYGSSRQICTCRKPCGDEPFGSTELVVCWLCLALYHIDCIVGMQGSLPLSDKEIFLCPSCCPTARPTGEQVEKRNRKYSCDDARDPLLFELYVFMHIAYEAKTCLADIECVCRTMNIAYGIANTFAVLAEDALVRALMSEMEVANVGRIIALAKDKFNCFCTSPIDQMAQNLRSKLASAAKEKPNEA</sequence>
<dbReference type="Pfam" id="PF02373">
    <property type="entry name" value="JmjC"/>
    <property type="match status" value="1"/>
</dbReference>
<evidence type="ECO:0000259" key="18">
    <source>
        <dbReference type="PROSITE" id="PS50016"/>
    </source>
</evidence>
<evidence type="ECO:0000256" key="6">
    <source>
        <dbReference type="ARBA" id="ARBA00022737"/>
    </source>
</evidence>
<evidence type="ECO:0000256" key="14">
    <source>
        <dbReference type="ARBA" id="ARBA00048734"/>
    </source>
</evidence>
<dbReference type="PROSITE" id="PS01359">
    <property type="entry name" value="ZF_PHD_1"/>
    <property type="match status" value="1"/>
</dbReference>
<dbReference type="InterPro" id="IPR003349">
    <property type="entry name" value="JmjN"/>
</dbReference>
<dbReference type="EC" id="1.14.11.67" evidence="4"/>
<dbReference type="GO" id="GO:0008270">
    <property type="term" value="F:zinc ion binding"/>
    <property type="evidence" value="ECO:0007669"/>
    <property type="project" value="UniProtKB-KW"/>
</dbReference>
<feature type="domain" description="PHD-type" evidence="18">
    <location>
        <begin position="261"/>
        <end position="311"/>
    </location>
</feature>
<dbReference type="WBParaSite" id="TMUE_3000012252.1">
    <property type="protein sequence ID" value="TMUE_3000012252.1"/>
    <property type="gene ID" value="WBGene00292048"/>
</dbReference>
<name>A0A5S6QZB6_TRIMR</name>
<dbReference type="InterPro" id="IPR001606">
    <property type="entry name" value="ARID_dom"/>
</dbReference>
<feature type="compositionally biased region" description="Polar residues" evidence="17">
    <location>
        <begin position="189"/>
        <end position="199"/>
    </location>
</feature>
<evidence type="ECO:0000259" key="21">
    <source>
        <dbReference type="PROSITE" id="PS51184"/>
    </source>
</evidence>
<dbReference type="Pfam" id="PF02375">
    <property type="entry name" value="JmjN"/>
    <property type="match status" value="1"/>
</dbReference>
<feature type="domain" description="ARID" evidence="19">
    <location>
        <begin position="79"/>
        <end position="167"/>
    </location>
</feature>
<dbReference type="GO" id="GO:0034647">
    <property type="term" value="F:histone H3K4me/H3K4me2/H3K4me3 demethylase activity"/>
    <property type="evidence" value="ECO:0007669"/>
    <property type="project" value="UniProtKB-EC"/>
</dbReference>
<protein>
    <recommendedName>
        <fullName evidence="4">[histone H3]-trimethyl-L-lysine(4) demethylase</fullName>
        <ecNumber evidence="4">1.14.11.67</ecNumber>
    </recommendedName>
</protein>
<evidence type="ECO:0000256" key="16">
    <source>
        <dbReference type="SAM" id="Coils"/>
    </source>
</evidence>
<dbReference type="InterPro" id="IPR011011">
    <property type="entry name" value="Znf_FYVE_PHD"/>
</dbReference>
<keyword evidence="10" id="KW-0223">Dioxygenase</keyword>
<keyword evidence="7 15" id="KW-0863">Zinc-finger</keyword>
<dbReference type="CDD" id="cd15515">
    <property type="entry name" value="PHD1_KDM5A_like"/>
    <property type="match status" value="1"/>
</dbReference>
<proteinExistence type="inferred from homology"/>
<dbReference type="GO" id="GO:0006355">
    <property type="term" value="P:regulation of DNA-templated transcription"/>
    <property type="evidence" value="ECO:0007669"/>
    <property type="project" value="TreeGrafter"/>
</dbReference>
<comment type="similarity">
    <text evidence="3">Belongs to the JARID1 histone demethylase family.</text>
</comment>
<keyword evidence="6" id="KW-0677">Repeat</keyword>
<keyword evidence="13" id="KW-0539">Nucleus</keyword>
<dbReference type="SUPFAM" id="SSF51197">
    <property type="entry name" value="Clavaminate synthase-like"/>
    <property type="match status" value="1"/>
</dbReference>
<evidence type="ECO:0000256" key="8">
    <source>
        <dbReference type="ARBA" id="ARBA00022833"/>
    </source>
</evidence>
<evidence type="ECO:0000259" key="19">
    <source>
        <dbReference type="PROSITE" id="PS51011"/>
    </source>
</evidence>
<evidence type="ECO:0000256" key="1">
    <source>
        <dbReference type="ARBA" id="ARBA00001954"/>
    </source>
</evidence>
<dbReference type="Gene3D" id="3.30.40.10">
    <property type="entry name" value="Zinc/RING finger domain, C3HC4 (zinc finger)"/>
    <property type="match status" value="2"/>
</dbReference>
<evidence type="ECO:0000256" key="13">
    <source>
        <dbReference type="ARBA" id="ARBA00023242"/>
    </source>
</evidence>
<evidence type="ECO:0000313" key="23">
    <source>
        <dbReference type="WBParaSite" id="TMUE_3000012252.1"/>
    </source>
</evidence>
<feature type="coiled-coil region" evidence="16">
    <location>
        <begin position="324"/>
        <end position="351"/>
    </location>
</feature>
<dbReference type="InterPro" id="IPR013083">
    <property type="entry name" value="Znf_RING/FYVE/PHD"/>
</dbReference>
<evidence type="ECO:0000256" key="15">
    <source>
        <dbReference type="PROSITE-ProRule" id="PRU00146"/>
    </source>
</evidence>
<dbReference type="InterPro" id="IPR003347">
    <property type="entry name" value="JmjC_dom"/>
</dbReference>
<feature type="domain" description="JmjN" evidence="20">
    <location>
        <begin position="14"/>
        <end position="55"/>
    </location>
</feature>
<dbReference type="Pfam" id="PF21323">
    <property type="entry name" value="KDM5_C-hel"/>
    <property type="match status" value="1"/>
</dbReference>
<keyword evidence="11" id="KW-0560">Oxidoreductase</keyword>
<dbReference type="GO" id="GO:0003677">
    <property type="term" value="F:DNA binding"/>
    <property type="evidence" value="ECO:0007669"/>
    <property type="project" value="InterPro"/>
</dbReference>
<evidence type="ECO:0000256" key="3">
    <source>
        <dbReference type="ARBA" id="ARBA00006801"/>
    </source>
</evidence>
<dbReference type="SMART" id="SM00501">
    <property type="entry name" value="BRIGHT"/>
    <property type="match status" value="1"/>
</dbReference>
<dbReference type="Pfam" id="PF02928">
    <property type="entry name" value="zf-C5HC2"/>
    <property type="match status" value="1"/>
</dbReference>
<dbReference type="InterPro" id="IPR019786">
    <property type="entry name" value="Zinc_finger_PHD-type_CS"/>
</dbReference>
<dbReference type="SMART" id="SM01014">
    <property type="entry name" value="ARID"/>
    <property type="match status" value="1"/>
</dbReference>
<dbReference type="PROSITE" id="PS50016">
    <property type="entry name" value="ZF_PHD_2"/>
    <property type="match status" value="1"/>
</dbReference>
<dbReference type="Pfam" id="PF01388">
    <property type="entry name" value="ARID"/>
    <property type="match status" value="1"/>
</dbReference>
<dbReference type="GO" id="GO:0000785">
    <property type="term" value="C:chromatin"/>
    <property type="evidence" value="ECO:0007669"/>
    <property type="project" value="TreeGrafter"/>
</dbReference>
<dbReference type="InterPro" id="IPR001965">
    <property type="entry name" value="Znf_PHD"/>
</dbReference>
<evidence type="ECO:0000256" key="4">
    <source>
        <dbReference type="ARBA" id="ARBA00012902"/>
    </source>
</evidence>
<accession>A0A5S6QZB6</accession>
<dbReference type="InterPro" id="IPR004198">
    <property type="entry name" value="Znf_C5HC2"/>
</dbReference>
<dbReference type="STRING" id="70415.A0A5S6QZB6"/>
<dbReference type="Proteomes" id="UP000046395">
    <property type="component" value="Unassembled WGS sequence"/>
</dbReference>
<evidence type="ECO:0000256" key="2">
    <source>
        <dbReference type="ARBA" id="ARBA00004123"/>
    </source>
</evidence>
<dbReference type="PROSITE" id="PS51183">
    <property type="entry name" value="JMJN"/>
    <property type="match status" value="1"/>
</dbReference>
<feature type="coiled-coil region" evidence="16">
    <location>
        <begin position="916"/>
        <end position="943"/>
    </location>
</feature>
<dbReference type="InterPro" id="IPR019787">
    <property type="entry name" value="Znf_PHD-finger"/>
</dbReference>
<keyword evidence="8" id="KW-0862">Zinc</keyword>
<evidence type="ECO:0000256" key="12">
    <source>
        <dbReference type="ARBA" id="ARBA00023004"/>
    </source>
</evidence>
<evidence type="ECO:0000256" key="7">
    <source>
        <dbReference type="ARBA" id="ARBA00022771"/>
    </source>
</evidence>
<comment type="catalytic activity">
    <reaction evidence="14">
        <text>N(6),N(6),N(6)-trimethyl-L-lysyl(4)-[histone H3] + 3 2-oxoglutarate + 3 O2 = L-lysyl(4)-[histone H3] + 3 formaldehyde + 3 succinate + 3 CO2</text>
        <dbReference type="Rhea" id="RHEA:60208"/>
        <dbReference type="Rhea" id="RHEA-COMP:15537"/>
        <dbReference type="Rhea" id="RHEA-COMP:15547"/>
        <dbReference type="ChEBI" id="CHEBI:15379"/>
        <dbReference type="ChEBI" id="CHEBI:16526"/>
        <dbReference type="ChEBI" id="CHEBI:16810"/>
        <dbReference type="ChEBI" id="CHEBI:16842"/>
        <dbReference type="ChEBI" id="CHEBI:29969"/>
        <dbReference type="ChEBI" id="CHEBI:30031"/>
        <dbReference type="ChEBI" id="CHEBI:61961"/>
        <dbReference type="EC" id="1.14.11.67"/>
    </reaction>
</comment>
<evidence type="ECO:0000256" key="5">
    <source>
        <dbReference type="ARBA" id="ARBA00022723"/>
    </source>
</evidence>
<keyword evidence="12" id="KW-0408">Iron</keyword>
<evidence type="ECO:0000256" key="10">
    <source>
        <dbReference type="ARBA" id="ARBA00022964"/>
    </source>
</evidence>
<dbReference type="PROSITE" id="PS51011">
    <property type="entry name" value="ARID"/>
    <property type="match status" value="1"/>
</dbReference>
<dbReference type="PANTHER" id="PTHR10694">
    <property type="entry name" value="LYSINE-SPECIFIC DEMETHYLASE"/>
    <property type="match status" value="1"/>
</dbReference>
<dbReference type="GO" id="GO:0005634">
    <property type="term" value="C:nucleus"/>
    <property type="evidence" value="ECO:0007669"/>
    <property type="project" value="UniProtKB-SubCell"/>
</dbReference>